<comment type="subcellular location">
    <subcellularLocation>
        <location evidence="1">Cell inner membrane</location>
        <topology evidence="1">Multi-pass membrane protein</topology>
    </subcellularLocation>
    <subcellularLocation>
        <location evidence="13">Membrane</location>
        <topology evidence="13">Multi-pass membrane protein</topology>
    </subcellularLocation>
</comment>
<evidence type="ECO:0000256" key="3">
    <source>
        <dbReference type="ARBA" id="ARBA00019439"/>
    </source>
</evidence>
<dbReference type="InterPro" id="IPR050829">
    <property type="entry name" value="CorA_MIT"/>
</dbReference>
<feature type="transmembrane region" description="Helical" evidence="13">
    <location>
        <begin position="289"/>
        <end position="309"/>
    </location>
</feature>
<comment type="function">
    <text evidence="13">Mediates influx of magnesium ions.</text>
</comment>
<name>A0AA37WYA9_9GAMM</name>
<evidence type="ECO:0000256" key="5">
    <source>
        <dbReference type="ARBA" id="ARBA00022475"/>
    </source>
</evidence>
<dbReference type="SUPFAM" id="SSF143865">
    <property type="entry name" value="CorA soluble domain-like"/>
    <property type="match status" value="1"/>
</dbReference>
<keyword evidence="10 13" id="KW-0406">Ion transport</keyword>
<evidence type="ECO:0000256" key="10">
    <source>
        <dbReference type="ARBA" id="ARBA00023065"/>
    </source>
</evidence>
<evidence type="ECO:0000256" key="7">
    <source>
        <dbReference type="ARBA" id="ARBA00022692"/>
    </source>
</evidence>
<evidence type="ECO:0000256" key="2">
    <source>
        <dbReference type="ARBA" id="ARBA00009765"/>
    </source>
</evidence>
<dbReference type="InterPro" id="IPR004488">
    <property type="entry name" value="Mg/Co-transport_prot_CorA"/>
</dbReference>
<dbReference type="PANTHER" id="PTHR47685">
    <property type="entry name" value="MAGNESIUM TRANSPORT PROTEIN CORA"/>
    <property type="match status" value="1"/>
</dbReference>
<evidence type="ECO:0000256" key="6">
    <source>
        <dbReference type="ARBA" id="ARBA00022519"/>
    </source>
</evidence>
<dbReference type="InterPro" id="IPR045861">
    <property type="entry name" value="CorA_cytoplasmic_dom"/>
</dbReference>
<organism evidence="14 15">
    <name type="scientific">Paraferrimonas haliotis</name>
    <dbReference type="NCBI Taxonomy" id="2013866"/>
    <lineage>
        <taxon>Bacteria</taxon>
        <taxon>Pseudomonadati</taxon>
        <taxon>Pseudomonadota</taxon>
        <taxon>Gammaproteobacteria</taxon>
        <taxon>Alteromonadales</taxon>
        <taxon>Ferrimonadaceae</taxon>
        <taxon>Paraferrimonas</taxon>
    </lineage>
</organism>
<comment type="caution">
    <text evidence="14">The sequence shown here is derived from an EMBL/GenBank/DDBJ whole genome shotgun (WGS) entry which is preliminary data.</text>
</comment>
<evidence type="ECO:0000256" key="13">
    <source>
        <dbReference type="RuleBase" id="RU362010"/>
    </source>
</evidence>
<keyword evidence="8 13" id="KW-0460">Magnesium</keyword>
<dbReference type="NCBIfam" id="TIGR00383">
    <property type="entry name" value="corA"/>
    <property type="match status" value="1"/>
</dbReference>
<keyword evidence="5 13" id="KW-1003">Cell membrane</keyword>
<dbReference type="CDD" id="cd12835">
    <property type="entry name" value="EcCorA-like_1"/>
    <property type="match status" value="1"/>
</dbReference>
<evidence type="ECO:0000313" key="15">
    <source>
        <dbReference type="Proteomes" id="UP001157439"/>
    </source>
</evidence>
<dbReference type="Pfam" id="PF01544">
    <property type="entry name" value="CorA"/>
    <property type="match status" value="1"/>
</dbReference>
<evidence type="ECO:0000256" key="12">
    <source>
        <dbReference type="ARBA" id="ARBA00034269"/>
    </source>
</evidence>
<evidence type="ECO:0000256" key="11">
    <source>
        <dbReference type="ARBA" id="ARBA00023136"/>
    </source>
</evidence>
<keyword evidence="15" id="KW-1185">Reference proteome</keyword>
<reference evidence="14 15" key="1">
    <citation type="journal article" date="2014" name="Int. J. Syst. Evol. Microbiol.">
        <title>Complete genome sequence of Corynebacterium casei LMG S-19264T (=DSM 44701T), isolated from a smear-ripened cheese.</title>
        <authorList>
            <consortium name="US DOE Joint Genome Institute (JGI-PGF)"/>
            <person name="Walter F."/>
            <person name="Albersmeier A."/>
            <person name="Kalinowski J."/>
            <person name="Ruckert C."/>
        </authorList>
    </citation>
    <scope>NUCLEOTIDE SEQUENCE [LARGE SCALE GENOMIC DNA]</scope>
    <source>
        <strain evidence="14 15">NBRC 112785</strain>
    </source>
</reference>
<comment type="catalytic activity">
    <reaction evidence="12">
        <text>Mg(2+)(in) = Mg(2+)(out)</text>
        <dbReference type="Rhea" id="RHEA:29827"/>
        <dbReference type="ChEBI" id="CHEBI:18420"/>
    </reaction>
</comment>
<evidence type="ECO:0000256" key="4">
    <source>
        <dbReference type="ARBA" id="ARBA00022448"/>
    </source>
</evidence>
<evidence type="ECO:0000256" key="9">
    <source>
        <dbReference type="ARBA" id="ARBA00022989"/>
    </source>
</evidence>
<dbReference type="InterPro" id="IPR002523">
    <property type="entry name" value="MgTranspt_CorA/ZnTranspt_ZntB"/>
</dbReference>
<dbReference type="GO" id="GO:0015099">
    <property type="term" value="F:nickel cation transmembrane transporter activity"/>
    <property type="evidence" value="ECO:0007669"/>
    <property type="project" value="TreeGrafter"/>
</dbReference>
<dbReference type="SUPFAM" id="SSF144083">
    <property type="entry name" value="Magnesium transport protein CorA, transmembrane region"/>
    <property type="match status" value="1"/>
</dbReference>
<keyword evidence="9 13" id="KW-1133">Transmembrane helix</keyword>
<protein>
    <recommendedName>
        <fullName evidence="3 13">Magnesium transport protein CorA</fullName>
    </recommendedName>
</protein>
<sequence length="315" mass="36659">MITAYQYQDNILHTTQLTCSDTIPEGTLWLDVFQPEDDERQWLATYFVEEVPEEDDFNEIEASARFYLDKDGLHINSLFPQRVGQDLRTVNVSFNLRKDFLLTIREEDVGLMRLLRNYLRLGRLENMTPPDLFLELFNLKVEYLSDLIEDVYTVLENVGEQALNAEELDDIFKLITFQEDANGKIRLTLLDTQRSLRYMNRYYRKVLSEDNVKDLKEMLADVDSLMPHSQFIFDKLNFLLDAAVGLSGLQQNKIIKIFSVAAVVFLPPTVIASSYGMNFENMPELDWQYGYPMAIGMMLASAVGTYLFFRRKGWL</sequence>
<keyword evidence="11 13" id="KW-0472">Membrane</keyword>
<dbReference type="Proteomes" id="UP001157439">
    <property type="component" value="Unassembled WGS sequence"/>
</dbReference>
<comment type="similarity">
    <text evidence="2 13">Belongs to the CorA metal ion transporter (MIT) (TC 1.A.35) family.</text>
</comment>
<evidence type="ECO:0000256" key="1">
    <source>
        <dbReference type="ARBA" id="ARBA00004429"/>
    </source>
</evidence>
<proteinExistence type="inferred from homology"/>
<dbReference type="InterPro" id="IPR045863">
    <property type="entry name" value="CorA_TM1_TM2"/>
</dbReference>
<dbReference type="EMBL" id="BSPO01000003">
    <property type="protein sequence ID" value="GLS84334.1"/>
    <property type="molecule type" value="Genomic_DNA"/>
</dbReference>
<dbReference type="GO" id="GO:0015095">
    <property type="term" value="F:magnesium ion transmembrane transporter activity"/>
    <property type="evidence" value="ECO:0007669"/>
    <property type="project" value="UniProtKB-UniRule"/>
</dbReference>
<dbReference type="RefSeq" id="WP_095498183.1">
    <property type="nucleotide sequence ID" value="NZ_BSPO01000003.1"/>
</dbReference>
<dbReference type="AlphaFoldDB" id="A0AA37WYA9"/>
<dbReference type="FunFam" id="1.20.58.340:FF:000001">
    <property type="entry name" value="Magnesium transport protein CorA"/>
    <property type="match status" value="1"/>
</dbReference>
<dbReference type="Gene3D" id="3.30.460.20">
    <property type="entry name" value="CorA soluble domain-like"/>
    <property type="match status" value="1"/>
</dbReference>
<dbReference type="Gene3D" id="1.20.58.340">
    <property type="entry name" value="Magnesium transport protein CorA, transmembrane region"/>
    <property type="match status" value="1"/>
</dbReference>
<keyword evidence="4 13" id="KW-0813">Transport</keyword>
<keyword evidence="7 13" id="KW-0812">Transmembrane</keyword>
<gene>
    <name evidence="13 14" type="primary">corA</name>
    <name evidence="14" type="ORF">GCM10007894_23110</name>
</gene>
<evidence type="ECO:0000256" key="8">
    <source>
        <dbReference type="ARBA" id="ARBA00022842"/>
    </source>
</evidence>
<keyword evidence="6" id="KW-0997">Cell inner membrane</keyword>
<feature type="transmembrane region" description="Helical" evidence="13">
    <location>
        <begin position="257"/>
        <end position="277"/>
    </location>
</feature>
<accession>A0AA37WYA9</accession>
<dbReference type="PANTHER" id="PTHR47685:SF1">
    <property type="entry name" value="MAGNESIUM TRANSPORT PROTEIN CORA"/>
    <property type="match status" value="1"/>
</dbReference>
<evidence type="ECO:0000313" key="14">
    <source>
        <dbReference type="EMBL" id="GLS84334.1"/>
    </source>
</evidence>
<dbReference type="GO" id="GO:0015087">
    <property type="term" value="F:cobalt ion transmembrane transporter activity"/>
    <property type="evidence" value="ECO:0007669"/>
    <property type="project" value="UniProtKB-UniRule"/>
</dbReference>
<dbReference type="GO" id="GO:0005886">
    <property type="term" value="C:plasma membrane"/>
    <property type="evidence" value="ECO:0007669"/>
    <property type="project" value="UniProtKB-SubCell"/>
</dbReference>